<comment type="caution">
    <text evidence="1">The sequence shown here is derived from an EMBL/GenBank/DDBJ whole genome shotgun (WGS) entry which is preliminary data.</text>
</comment>
<reference evidence="1 2" key="1">
    <citation type="journal article" date="2017" name="Nat. Ecol. Evol.">
        <title>Scallop genome provides insights into evolution of bilaterian karyotype and development.</title>
        <authorList>
            <person name="Wang S."/>
            <person name="Zhang J."/>
            <person name="Jiao W."/>
            <person name="Li J."/>
            <person name="Xun X."/>
            <person name="Sun Y."/>
            <person name="Guo X."/>
            <person name="Huan P."/>
            <person name="Dong B."/>
            <person name="Zhang L."/>
            <person name="Hu X."/>
            <person name="Sun X."/>
            <person name="Wang J."/>
            <person name="Zhao C."/>
            <person name="Wang Y."/>
            <person name="Wang D."/>
            <person name="Huang X."/>
            <person name="Wang R."/>
            <person name="Lv J."/>
            <person name="Li Y."/>
            <person name="Zhang Z."/>
            <person name="Liu B."/>
            <person name="Lu W."/>
            <person name="Hui Y."/>
            <person name="Liang J."/>
            <person name="Zhou Z."/>
            <person name="Hou R."/>
            <person name="Li X."/>
            <person name="Liu Y."/>
            <person name="Li H."/>
            <person name="Ning X."/>
            <person name="Lin Y."/>
            <person name="Zhao L."/>
            <person name="Xing Q."/>
            <person name="Dou J."/>
            <person name="Li Y."/>
            <person name="Mao J."/>
            <person name="Guo H."/>
            <person name="Dou H."/>
            <person name="Li T."/>
            <person name="Mu C."/>
            <person name="Jiang W."/>
            <person name="Fu Q."/>
            <person name="Fu X."/>
            <person name="Miao Y."/>
            <person name="Liu J."/>
            <person name="Yu Q."/>
            <person name="Li R."/>
            <person name="Liao H."/>
            <person name="Li X."/>
            <person name="Kong Y."/>
            <person name="Jiang Z."/>
            <person name="Chourrout D."/>
            <person name="Li R."/>
            <person name="Bao Z."/>
        </authorList>
    </citation>
    <scope>NUCLEOTIDE SEQUENCE [LARGE SCALE GENOMIC DNA]</scope>
    <source>
        <strain evidence="1 2">PY_sf001</strain>
    </source>
</reference>
<organism evidence="1 2">
    <name type="scientific">Mizuhopecten yessoensis</name>
    <name type="common">Japanese scallop</name>
    <name type="synonym">Patinopecten yessoensis</name>
    <dbReference type="NCBI Taxonomy" id="6573"/>
    <lineage>
        <taxon>Eukaryota</taxon>
        <taxon>Metazoa</taxon>
        <taxon>Spiralia</taxon>
        <taxon>Lophotrochozoa</taxon>
        <taxon>Mollusca</taxon>
        <taxon>Bivalvia</taxon>
        <taxon>Autobranchia</taxon>
        <taxon>Pteriomorphia</taxon>
        <taxon>Pectinida</taxon>
        <taxon>Pectinoidea</taxon>
        <taxon>Pectinidae</taxon>
        <taxon>Mizuhopecten</taxon>
    </lineage>
</organism>
<dbReference type="Proteomes" id="UP000242188">
    <property type="component" value="Unassembled WGS sequence"/>
</dbReference>
<keyword evidence="2" id="KW-1185">Reference proteome</keyword>
<protein>
    <submittedName>
        <fullName evidence="1">Uncharacterized protein</fullName>
    </submittedName>
</protein>
<sequence>MQRTAHQQHAVEHFGLFYPSYMCPEPVLCIRATGKMPRIRIKGPRECESKAAKDIITPPSEPVDYPAKESYTFTRQPRIDSKDNELGIISVNDLEPSISKWNFLSSAEWKAELNRTPIGPCEPIPDDPTSWVHMSMREIEDEFWTETLDFDDYQPVIDALQDSLEGRSNVIEPQRAVFLLDTNHVPLGISKTLLEKLHKFYLDLELYEYAEELETIGAKFVTKKTIQECLCSSDSESELAADILEDERLPSFVRPVEAGVS</sequence>
<proteinExistence type="predicted"/>
<accession>A0A210QXF0</accession>
<evidence type="ECO:0000313" key="1">
    <source>
        <dbReference type="EMBL" id="OWF53404.1"/>
    </source>
</evidence>
<dbReference type="AlphaFoldDB" id="A0A210QXF0"/>
<dbReference type="OrthoDB" id="10311138at2759"/>
<dbReference type="EMBL" id="NEDP02001349">
    <property type="protein sequence ID" value="OWF53404.1"/>
    <property type="molecule type" value="Genomic_DNA"/>
</dbReference>
<gene>
    <name evidence="1" type="ORF">KP79_PYT10502</name>
</gene>
<evidence type="ECO:0000313" key="2">
    <source>
        <dbReference type="Proteomes" id="UP000242188"/>
    </source>
</evidence>
<name>A0A210QXF0_MIZYE</name>